<sequence>MVNIYRCLAHLHAARASRSRVRIDEATPGRAIPAASLSPAPTGSSAVNHAPHADRVLRAGAADTGSLAINTLYLRRDGSIFSLNLADWLSGCRVAFGVSSPDLCDVVSSDQCAAINTLYLRRDGSIFSLNLADWLSGCRVAFGVSSPELCDVTLPSSRQSPRESNRAVSHSSGNSNIDLPGHCTIRVTGTFQDNSSLEIEPKFCSGYPLPGLVYKPPVPRPVPELETSPNSDKLRTTLPKPPSCLPLEMISGLTSFRTLPFQTEQGLVKAEQRLVKAEQRLVKAEQRLVKAEPRLIEA</sequence>
<dbReference type="Proteomes" id="UP000271974">
    <property type="component" value="Unassembled WGS sequence"/>
</dbReference>
<organism evidence="2 3">
    <name type="scientific">Elysia chlorotica</name>
    <name type="common">Eastern emerald elysia</name>
    <name type="synonym">Sea slug</name>
    <dbReference type="NCBI Taxonomy" id="188477"/>
    <lineage>
        <taxon>Eukaryota</taxon>
        <taxon>Metazoa</taxon>
        <taxon>Spiralia</taxon>
        <taxon>Lophotrochozoa</taxon>
        <taxon>Mollusca</taxon>
        <taxon>Gastropoda</taxon>
        <taxon>Heterobranchia</taxon>
        <taxon>Euthyneura</taxon>
        <taxon>Panpulmonata</taxon>
        <taxon>Sacoglossa</taxon>
        <taxon>Placobranchoidea</taxon>
        <taxon>Plakobranchidae</taxon>
        <taxon>Elysia</taxon>
    </lineage>
</organism>
<protein>
    <submittedName>
        <fullName evidence="2">Uncharacterized protein</fullName>
    </submittedName>
</protein>
<dbReference type="AlphaFoldDB" id="A0A3S1BWP7"/>
<keyword evidence="3" id="KW-1185">Reference proteome</keyword>
<evidence type="ECO:0000313" key="3">
    <source>
        <dbReference type="Proteomes" id="UP000271974"/>
    </source>
</evidence>
<feature type="compositionally biased region" description="Polar residues" evidence="1">
    <location>
        <begin position="166"/>
        <end position="175"/>
    </location>
</feature>
<evidence type="ECO:0000313" key="2">
    <source>
        <dbReference type="EMBL" id="RUS90605.1"/>
    </source>
</evidence>
<gene>
    <name evidence="2" type="ORF">EGW08_001602</name>
</gene>
<feature type="region of interest" description="Disordered" evidence="1">
    <location>
        <begin position="153"/>
        <end position="175"/>
    </location>
</feature>
<proteinExistence type="predicted"/>
<comment type="caution">
    <text evidence="2">The sequence shown here is derived from an EMBL/GenBank/DDBJ whole genome shotgun (WGS) entry which is preliminary data.</text>
</comment>
<dbReference type="EMBL" id="RQTK01000028">
    <property type="protein sequence ID" value="RUS90605.1"/>
    <property type="molecule type" value="Genomic_DNA"/>
</dbReference>
<name>A0A3S1BWP7_ELYCH</name>
<accession>A0A3S1BWP7</accession>
<evidence type="ECO:0000256" key="1">
    <source>
        <dbReference type="SAM" id="MobiDB-lite"/>
    </source>
</evidence>
<reference evidence="2 3" key="1">
    <citation type="submission" date="2019-01" db="EMBL/GenBank/DDBJ databases">
        <title>A draft genome assembly of the solar-powered sea slug Elysia chlorotica.</title>
        <authorList>
            <person name="Cai H."/>
            <person name="Li Q."/>
            <person name="Fang X."/>
            <person name="Li J."/>
            <person name="Curtis N.E."/>
            <person name="Altenburger A."/>
            <person name="Shibata T."/>
            <person name="Feng M."/>
            <person name="Maeda T."/>
            <person name="Schwartz J.A."/>
            <person name="Shigenobu S."/>
            <person name="Lundholm N."/>
            <person name="Nishiyama T."/>
            <person name="Yang H."/>
            <person name="Hasebe M."/>
            <person name="Li S."/>
            <person name="Pierce S.K."/>
            <person name="Wang J."/>
        </authorList>
    </citation>
    <scope>NUCLEOTIDE SEQUENCE [LARGE SCALE GENOMIC DNA]</scope>
    <source>
        <strain evidence="2">EC2010</strain>
        <tissue evidence="2">Whole organism of an adult</tissue>
    </source>
</reference>